<comment type="caution">
    <text evidence="1">The sequence shown here is derived from an EMBL/GenBank/DDBJ whole genome shotgun (WGS) entry which is preliminary data.</text>
</comment>
<name>W7T9G5_9STRA</name>
<dbReference type="EMBL" id="AZIL01001927">
    <property type="protein sequence ID" value="EWM23002.1"/>
    <property type="molecule type" value="Genomic_DNA"/>
</dbReference>
<keyword evidence="2" id="KW-1185">Reference proteome</keyword>
<gene>
    <name evidence="1" type="ORF">Naga_100853g1</name>
</gene>
<organism evidence="1 2">
    <name type="scientific">Nannochloropsis gaditana</name>
    <dbReference type="NCBI Taxonomy" id="72520"/>
    <lineage>
        <taxon>Eukaryota</taxon>
        <taxon>Sar</taxon>
        <taxon>Stramenopiles</taxon>
        <taxon>Ochrophyta</taxon>
        <taxon>Eustigmatophyceae</taxon>
        <taxon>Eustigmatales</taxon>
        <taxon>Monodopsidaceae</taxon>
        <taxon>Nannochloropsis</taxon>
    </lineage>
</organism>
<dbReference type="Proteomes" id="UP000019335">
    <property type="component" value="Chromosome 19"/>
</dbReference>
<protein>
    <submittedName>
        <fullName evidence="1">Uncharacterized protein</fullName>
    </submittedName>
</protein>
<proteinExistence type="predicted"/>
<evidence type="ECO:0000313" key="1">
    <source>
        <dbReference type="EMBL" id="EWM23002.1"/>
    </source>
</evidence>
<evidence type="ECO:0000313" key="2">
    <source>
        <dbReference type="Proteomes" id="UP000019335"/>
    </source>
</evidence>
<sequence length="69" mass="8045">MREEGKEKRMEIKGCIRVVQVLREPMCHALKWYFSVADTSRKSGIVSVVCILHGQRTMTRMMKKASDSW</sequence>
<accession>W7T9G5</accession>
<dbReference type="AlphaFoldDB" id="W7T9G5"/>
<reference evidence="1 2" key="1">
    <citation type="journal article" date="2014" name="Mol. Plant">
        <title>Chromosome Scale Genome Assembly and Transcriptome Profiling of Nannochloropsis gaditana in Nitrogen Depletion.</title>
        <authorList>
            <person name="Corteggiani Carpinelli E."/>
            <person name="Telatin A."/>
            <person name="Vitulo N."/>
            <person name="Forcato C."/>
            <person name="D'Angelo M."/>
            <person name="Schiavon R."/>
            <person name="Vezzi A."/>
            <person name="Giacometti G.M."/>
            <person name="Morosinotto T."/>
            <person name="Valle G."/>
        </authorList>
    </citation>
    <scope>NUCLEOTIDE SEQUENCE [LARGE SCALE GENOMIC DNA]</scope>
    <source>
        <strain evidence="1 2">B-31</strain>
    </source>
</reference>